<sequence length="369" mass="41123">MSLRRASVVALLLVAGCAPTAPPDEPADVPEPRIGHVVAVHPGTELLHVINYLARVYAPPVRDYDYRRAVDAWFGHMREHPAVVHARALPYNDFADLGWALEWPGPRLVEPEGFSHLGRIKDDDTLREYLRLAVAFAQDADFAGFFAAHEADYARWVAEFEARLRAVDPLTPLADFYGTGLDKTLYFSISPLGVVLKANIVIDEVAPRHAGYGPILVPFDPRFLSEGPTTAARFDYTDVALSNAVWHEATHIALEQFADGQRELLMDIEYADALSRQFVVFDEPRLDTYFFVHEVLSDAVAIHLKGVHFGDALAEEHLAQNEAMGGALYRPVVTHFRTTYAPRRTERDFRAHLPALAAFIDGLPTDACE</sequence>
<accession>A0ABV9NJN0</accession>
<feature type="signal peptide" evidence="1">
    <location>
        <begin position="1"/>
        <end position="20"/>
    </location>
</feature>
<comment type="caution">
    <text evidence="2">The sequence shown here is derived from an EMBL/GenBank/DDBJ whole genome shotgun (WGS) entry which is preliminary data.</text>
</comment>
<proteinExistence type="predicted"/>
<evidence type="ECO:0000313" key="2">
    <source>
        <dbReference type="EMBL" id="MFC4726928.1"/>
    </source>
</evidence>
<dbReference type="EMBL" id="JBHSGG010000002">
    <property type="protein sequence ID" value="MFC4726928.1"/>
    <property type="molecule type" value="Genomic_DNA"/>
</dbReference>
<name>A0ABV9NJN0_9GAMM</name>
<keyword evidence="3" id="KW-1185">Reference proteome</keyword>
<feature type="chain" id="PRO_5047067821" evidence="1">
    <location>
        <begin position="21"/>
        <end position="369"/>
    </location>
</feature>
<organism evidence="2 3">
    <name type="scientific">Coralloluteibacterium thermophilum</name>
    <dbReference type="NCBI Taxonomy" id="2707049"/>
    <lineage>
        <taxon>Bacteria</taxon>
        <taxon>Pseudomonadati</taxon>
        <taxon>Pseudomonadota</taxon>
        <taxon>Gammaproteobacteria</taxon>
        <taxon>Lysobacterales</taxon>
        <taxon>Lysobacteraceae</taxon>
        <taxon>Coralloluteibacterium</taxon>
    </lineage>
</organism>
<evidence type="ECO:0000256" key="1">
    <source>
        <dbReference type="SAM" id="SignalP"/>
    </source>
</evidence>
<protein>
    <submittedName>
        <fullName evidence="2">DUF4932 domain-containing protein</fullName>
    </submittedName>
</protein>
<evidence type="ECO:0000313" key="3">
    <source>
        <dbReference type="Proteomes" id="UP001595892"/>
    </source>
</evidence>
<gene>
    <name evidence="2" type="ORF">ACFO3Q_01885</name>
</gene>
<dbReference type="PROSITE" id="PS51257">
    <property type="entry name" value="PROKAR_LIPOPROTEIN"/>
    <property type="match status" value="1"/>
</dbReference>
<dbReference type="Proteomes" id="UP001595892">
    <property type="component" value="Unassembled WGS sequence"/>
</dbReference>
<reference evidence="3" key="1">
    <citation type="journal article" date="2019" name="Int. J. Syst. Evol. Microbiol.">
        <title>The Global Catalogue of Microorganisms (GCM) 10K type strain sequencing project: providing services to taxonomists for standard genome sequencing and annotation.</title>
        <authorList>
            <consortium name="The Broad Institute Genomics Platform"/>
            <consortium name="The Broad Institute Genome Sequencing Center for Infectious Disease"/>
            <person name="Wu L."/>
            <person name="Ma J."/>
        </authorList>
    </citation>
    <scope>NUCLEOTIDE SEQUENCE [LARGE SCALE GENOMIC DNA]</scope>
    <source>
        <strain evidence="3">CGMCC 1.13574</strain>
    </source>
</reference>
<dbReference type="RefSeq" id="WP_377002894.1">
    <property type="nucleotide sequence ID" value="NZ_JBHSGG010000002.1"/>
</dbReference>
<keyword evidence="1" id="KW-0732">Signal</keyword>